<dbReference type="EMBL" id="SKFG01000005">
    <property type="protein sequence ID" value="TCZ78430.1"/>
    <property type="molecule type" value="Genomic_DNA"/>
</dbReference>
<keyword evidence="1" id="KW-1133">Transmembrane helix</keyword>
<evidence type="ECO:0000313" key="4">
    <source>
        <dbReference type="Proteomes" id="UP000295418"/>
    </source>
</evidence>
<dbReference type="AlphaFoldDB" id="A0A4R4EGY8"/>
<evidence type="ECO:0000313" key="3">
    <source>
        <dbReference type="EMBL" id="TCZ78430.1"/>
    </source>
</evidence>
<comment type="caution">
    <text evidence="3">The sequence shown here is derived from an EMBL/GenBank/DDBJ whole genome shotgun (WGS) entry which is preliminary data.</text>
</comment>
<feature type="transmembrane region" description="Helical" evidence="1">
    <location>
        <begin position="7"/>
        <end position="28"/>
    </location>
</feature>
<dbReference type="OrthoDB" id="59888at2"/>
<keyword evidence="3" id="KW-0378">Hydrolase</keyword>
<proteinExistence type="predicted"/>
<protein>
    <submittedName>
        <fullName evidence="3">Alpha/beta hydrolase</fullName>
    </submittedName>
</protein>
<dbReference type="SUPFAM" id="SSF53474">
    <property type="entry name" value="alpha/beta-Hydrolases"/>
    <property type="match status" value="1"/>
</dbReference>
<gene>
    <name evidence="3" type="ORF">E0485_07975</name>
</gene>
<dbReference type="Gene3D" id="3.40.50.1820">
    <property type="entry name" value="alpha/beta hydrolase"/>
    <property type="match status" value="1"/>
</dbReference>
<organism evidence="3 4">
    <name type="scientific">Paenibacillus albiflavus</name>
    <dbReference type="NCBI Taxonomy" id="2545760"/>
    <lineage>
        <taxon>Bacteria</taxon>
        <taxon>Bacillati</taxon>
        <taxon>Bacillota</taxon>
        <taxon>Bacilli</taxon>
        <taxon>Bacillales</taxon>
        <taxon>Paenibacillaceae</taxon>
        <taxon>Paenibacillus</taxon>
    </lineage>
</organism>
<name>A0A4R4EGY8_9BACL</name>
<keyword evidence="4" id="KW-1185">Reference proteome</keyword>
<dbReference type="RefSeq" id="WP_132417467.1">
    <property type="nucleotide sequence ID" value="NZ_SKFG01000005.1"/>
</dbReference>
<keyword evidence="1" id="KW-0812">Transmembrane</keyword>
<dbReference type="InterPro" id="IPR029058">
    <property type="entry name" value="AB_hydrolase_fold"/>
</dbReference>
<evidence type="ECO:0000259" key="2">
    <source>
        <dbReference type="Pfam" id="PF00561"/>
    </source>
</evidence>
<accession>A0A4R4EGY8</accession>
<dbReference type="GO" id="GO:0016787">
    <property type="term" value="F:hydrolase activity"/>
    <property type="evidence" value="ECO:0007669"/>
    <property type="project" value="UniProtKB-KW"/>
</dbReference>
<sequence>MNKILKIIKNVVLVIIGVLFLIIAISYINHRIQLHNESALLTPTGTVVNVNNHQMHVYTEGIGDKTLVFMSGGGTASPVLDFKGLYSKLSDRYRIAVVEKAGYGYSETAAVSRDIDTILEETRAALTLAGEKAPYVLFPHSMSGIEALYWAQKYPEEVVSIIGLDPAIPAAYEKYPLPSELSMALTSFGARIGITRFFPAIVDSSAAIQENHLFDQENKIYRAIFYAKTQTSNMNEEVKMIVNNAQKVADGGIPDVPMYFFISNGQEIPLADWGNLLITYAESARNGKYMVLDCGHYIHDYEPEIIAEESMKYIEGLQ</sequence>
<keyword evidence="1" id="KW-0472">Membrane</keyword>
<reference evidence="3 4" key="1">
    <citation type="submission" date="2019-03" db="EMBL/GenBank/DDBJ databases">
        <authorList>
            <person name="Kim M.K.M."/>
        </authorList>
    </citation>
    <scope>NUCLEOTIDE SEQUENCE [LARGE SCALE GENOMIC DNA]</scope>
    <source>
        <strain evidence="3 4">18JY21-1</strain>
    </source>
</reference>
<feature type="domain" description="AB hydrolase-1" evidence="2">
    <location>
        <begin position="67"/>
        <end position="299"/>
    </location>
</feature>
<dbReference type="Pfam" id="PF00561">
    <property type="entry name" value="Abhydrolase_1"/>
    <property type="match status" value="1"/>
</dbReference>
<evidence type="ECO:0000256" key="1">
    <source>
        <dbReference type="SAM" id="Phobius"/>
    </source>
</evidence>
<dbReference type="Proteomes" id="UP000295418">
    <property type="component" value="Unassembled WGS sequence"/>
</dbReference>
<dbReference type="InterPro" id="IPR000073">
    <property type="entry name" value="AB_hydrolase_1"/>
</dbReference>